<protein>
    <submittedName>
        <fullName evidence="1">Uncharacterized protein</fullName>
    </submittedName>
</protein>
<evidence type="ECO:0000313" key="1">
    <source>
        <dbReference type="EMBL" id="KAF9122844.1"/>
    </source>
</evidence>
<feature type="non-terminal residue" evidence="1">
    <location>
        <position position="376"/>
    </location>
</feature>
<name>A0A9P5R5K2_9FUNG</name>
<dbReference type="AlphaFoldDB" id="A0A9P5R5K2"/>
<gene>
    <name evidence="1" type="ORF">BG015_005456</name>
</gene>
<dbReference type="OrthoDB" id="2426605at2759"/>
<dbReference type="Proteomes" id="UP000748756">
    <property type="component" value="Unassembled WGS sequence"/>
</dbReference>
<evidence type="ECO:0000313" key="2">
    <source>
        <dbReference type="Proteomes" id="UP000748756"/>
    </source>
</evidence>
<proteinExistence type="predicted"/>
<comment type="caution">
    <text evidence="1">The sequence shown here is derived from an EMBL/GenBank/DDBJ whole genome shotgun (WGS) entry which is preliminary data.</text>
</comment>
<reference evidence="1" key="1">
    <citation type="journal article" date="2020" name="Fungal Divers.">
        <title>Resolving the Mortierellaceae phylogeny through synthesis of multi-gene phylogenetics and phylogenomics.</title>
        <authorList>
            <person name="Vandepol N."/>
            <person name="Liber J."/>
            <person name="Desiro A."/>
            <person name="Na H."/>
            <person name="Kennedy M."/>
            <person name="Barry K."/>
            <person name="Grigoriev I.V."/>
            <person name="Miller A.N."/>
            <person name="O'Donnell K."/>
            <person name="Stajich J.E."/>
            <person name="Bonito G."/>
        </authorList>
    </citation>
    <scope>NUCLEOTIDE SEQUENCE</scope>
    <source>
        <strain evidence="1">NRRL 6426</strain>
    </source>
</reference>
<sequence length="376" mass="42114">MTSGTGLSIYTLDWARSAGSSNKSTRSFGGKNGFEYMAGLDGTRQALDRLLPPEAIQAITERLVGRFSPAVSAIERIITRGEPNDWQEAVDDTEARLVSYDHFEERGNLCNEIVRLEREYRGNLSIFKELRTVEEVLGLLFFQRYMFGADKFVLQEAVPELVERDFGRIKTVDGVARTVLDEPFVLKAAENYFKTLPRLTLSQIGHTDPRFSQCAILVGIAAIVGLDEQELQCGISYEHISVEEFMDAHVNTNSFQQGQPVPPFFFPKAKPSGPDIVFCIRLKLRQILTTKDVKVDLKTVSAPTTEVHVKDLGRFCPIDNTYINMIIAYPATVAAKLRPDLKPRPSSHADFLDGIKAPVKLQVVDKMEAESPKKTR</sequence>
<organism evidence="1 2">
    <name type="scientific">Linnemannia schmuckeri</name>
    <dbReference type="NCBI Taxonomy" id="64567"/>
    <lineage>
        <taxon>Eukaryota</taxon>
        <taxon>Fungi</taxon>
        <taxon>Fungi incertae sedis</taxon>
        <taxon>Mucoromycota</taxon>
        <taxon>Mortierellomycotina</taxon>
        <taxon>Mortierellomycetes</taxon>
        <taxon>Mortierellales</taxon>
        <taxon>Mortierellaceae</taxon>
        <taxon>Linnemannia</taxon>
    </lineage>
</organism>
<accession>A0A9P5R5K2</accession>
<dbReference type="EMBL" id="JAAAUQ010002527">
    <property type="protein sequence ID" value="KAF9122844.1"/>
    <property type="molecule type" value="Genomic_DNA"/>
</dbReference>
<keyword evidence="2" id="KW-1185">Reference proteome</keyword>